<dbReference type="RefSeq" id="WP_254090123.1">
    <property type="nucleotide sequence ID" value="NZ_JAHESC010000011.1"/>
</dbReference>
<accession>A0AAP2D7V5</accession>
<evidence type="ECO:0000313" key="2">
    <source>
        <dbReference type="EMBL" id="MBT1686889.1"/>
    </source>
</evidence>
<sequence length="285" mass="31152">MKATLKISILLLTSIQAAYSQQQPGRSASAASEKLKIASISNRENFLENRIASLEYDTSRTTDLWVSLYTLTQEGTLHDTVRMTLAGRTVAVPARVVTEQRSLRVENDPDPSSLDYATAQRAHSATSTSSPALQVNPDGTYSTIHYQGDKKLVVNPNGSQTVLPNNEASSVVSPDGKKQMRNMNTTTTWVMNPDGSHSTIYHSAPLTTTAGTADGKKENAVRLVPVNYSRLHLQVTPALLKQLKETTTLALEVQLSSQTIGLEMYTRPLQRYQQKLAAVHAGTKK</sequence>
<dbReference type="EMBL" id="JAHESC010000011">
    <property type="protein sequence ID" value="MBT1686889.1"/>
    <property type="molecule type" value="Genomic_DNA"/>
</dbReference>
<proteinExistence type="predicted"/>
<protein>
    <submittedName>
        <fullName evidence="2">Uncharacterized protein</fullName>
    </submittedName>
</protein>
<keyword evidence="3" id="KW-1185">Reference proteome</keyword>
<feature type="region of interest" description="Disordered" evidence="1">
    <location>
        <begin position="160"/>
        <end position="179"/>
    </location>
</feature>
<reference evidence="2 3" key="1">
    <citation type="submission" date="2021-05" db="EMBL/GenBank/DDBJ databases">
        <title>A Polyphasic approach of four new species of the genus Ohtaekwangia: Ohtaekwangia histidinii sp. nov., Ohtaekwangia cretensis sp. nov., Ohtaekwangia indiensis sp. nov., Ohtaekwangia reichenbachii sp. nov. from diverse environment.</title>
        <authorList>
            <person name="Octaviana S."/>
        </authorList>
    </citation>
    <scope>NUCLEOTIDE SEQUENCE [LARGE SCALE GENOMIC DNA]</scope>
    <source>
        <strain evidence="2 3">PWU37</strain>
    </source>
</reference>
<evidence type="ECO:0000313" key="3">
    <source>
        <dbReference type="Proteomes" id="UP001319180"/>
    </source>
</evidence>
<gene>
    <name evidence="2" type="ORF">KK078_09990</name>
</gene>
<organism evidence="2 3">
    <name type="scientific">Dawidia soli</name>
    <dbReference type="NCBI Taxonomy" id="2782352"/>
    <lineage>
        <taxon>Bacteria</taxon>
        <taxon>Pseudomonadati</taxon>
        <taxon>Bacteroidota</taxon>
        <taxon>Cytophagia</taxon>
        <taxon>Cytophagales</taxon>
        <taxon>Chryseotaleaceae</taxon>
        <taxon>Dawidia</taxon>
    </lineage>
</organism>
<dbReference type="AlphaFoldDB" id="A0AAP2D7V5"/>
<dbReference type="Proteomes" id="UP001319180">
    <property type="component" value="Unassembled WGS sequence"/>
</dbReference>
<feature type="compositionally biased region" description="Polar residues" evidence="1">
    <location>
        <begin position="121"/>
        <end position="139"/>
    </location>
</feature>
<evidence type="ECO:0000256" key="1">
    <source>
        <dbReference type="SAM" id="MobiDB-lite"/>
    </source>
</evidence>
<name>A0AAP2D7V5_9BACT</name>
<feature type="region of interest" description="Disordered" evidence="1">
    <location>
        <begin position="103"/>
        <end position="139"/>
    </location>
</feature>
<comment type="caution">
    <text evidence="2">The sequence shown here is derived from an EMBL/GenBank/DDBJ whole genome shotgun (WGS) entry which is preliminary data.</text>
</comment>
<feature type="compositionally biased region" description="Polar residues" evidence="1">
    <location>
        <begin position="160"/>
        <end position="172"/>
    </location>
</feature>
<dbReference type="Gene3D" id="2.60.450.20">
    <property type="match status" value="1"/>
</dbReference>
<dbReference type="InterPro" id="IPR047002">
    <property type="entry name" value="Tcp10_C_sf"/>
</dbReference>